<dbReference type="AlphaFoldDB" id="A0A2I0J0A8"/>
<dbReference type="Gene3D" id="1.20.1280.50">
    <property type="match status" value="1"/>
</dbReference>
<dbReference type="InterPro" id="IPR053781">
    <property type="entry name" value="F-box_AtFBL13-like"/>
</dbReference>
<dbReference type="STRING" id="22663.A0A2I0J0A8"/>
<dbReference type="PANTHER" id="PTHR31293">
    <property type="entry name" value="RNI-LIKE SUPERFAMILY PROTEIN"/>
    <property type="match status" value="1"/>
</dbReference>
<proteinExistence type="predicted"/>
<organism evidence="3 4">
    <name type="scientific">Punica granatum</name>
    <name type="common">Pomegranate</name>
    <dbReference type="NCBI Taxonomy" id="22663"/>
    <lineage>
        <taxon>Eukaryota</taxon>
        <taxon>Viridiplantae</taxon>
        <taxon>Streptophyta</taxon>
        <taxon>Embryophyta</taxon>
        <taxon>Tracheophyta</taxon>
        <taxon>Spermatophyta</taxon>
        <taxon>Magnoliopsida</taxon>
        <taxon>eudicotyledons</taxon>
        <taxon>Gunneridae</taxon>
        <taxon>Pentapetalae</taxon>
        <taxon>rosids</taxon>
        <taxon>malvids</taxon>
        <taxon>Myrtales</taxon>
        <taxon>Lythraceae</taxon>
        <taxon>Punica</taxon>
    </lineage>
</organism>
<dbReference type="CDD" id="cd22160">
    <property type="entry name" value="F-box_AtFBL13-like"/>
    <property type="match status" value="1"/>
</dbReference>
<sequence>MAEALAAKNSEMEALKKQLVQLESHLISMQLFDLPDEVLLQILSFLPLKDAVRTSLLSKRWRHLWALVLDLHFKNSNLSKRPLFLDFVGRACALHGGTAIRAFSLECKIDGVVSPIQKLITSVVKCGVRELSLFLDYPSRGHELPSSIFMCSTLEMLRVRSCCFIKLPSSICLSKLKINGACLKSFHYFGRLIDEPCVLGDTRELVEAELGLYPRRGHREVGQGYKLSSVFSNAKELTLYGYIKYDQVRSGWDKFYDYKWPLGITEKISLSLKSLLYKGTAIHDKVFSREGSGFERNGYPRFPVLCWQGESAGGFNLYLHGTVGGPELGAADIEDEGEGTQRIATGADLGERGVNFFINLDKIKTTKGADDSNPGVKAGVVGIEAPTPQNRESPQIGDSPDSSGWSHDPGHHPPIGITSALCGLDFVQINEKFDAML</sequence>
<feature type="domain" description="F-box" evidence="2">
    <location>
        <begin position="28"/>
        <end position="76"/>
    </location>
</feature>
<dbReference type="InterPro" id="IPR055294">
    <property type="entry name" value="FBL60-like"/>
</dbReference>
<evidence type="ECO:0000313" key="4">
    <source>
        <dbReference type="Proteomes" id="UP000233551"/>
    </source>
</evidence>
<dbReference type="Pfam" id="PF00646">
    <property type="entry name" value="F-box"/>
    <property type="match status" value="1"/>
</dbReference>
<dbReference type="SUPFAM" id="SSF81383">
    <property type="entry name" value="F-box domain"/>
    <property type="match status" value="1"/>
</dbReference>
<name>A0A2I0J0A8_PUNGR</name>
<keyword evidence="4" id="KW-1185">Reference proteome</keyword>
<gene>
    <name evidence="3" type="ORF">CRG98_029924</name>
</gene>
<reference evidence="3 4" key="1">
    <citation type="submission" date="2017-11" db="EMBL/GenBank/DDBJ databases">
        <title>De-novo sequencing of pomegranate (Punica granatum L.) genome.</title>
        <authorList>
            <person name="Akparov Z."/>
            <person name="Amiraslanov A."/>
            <person name="Hajiyeva S."/>
            <person name="Abbasov M."/>
            <person name="Kaur K."/>
            <person name="Hamwieh A."/>
            <person name="Solovyev V."/>
            <person name="Salamov A."/>
            <person name="Braich B."/>
            <person name="Kosarev P."/>
            <person name="Mahmoud A."/>
            <person name="Hajiyev E."/>
            <person name="Babayeva S."/>
            <person name="Izzatullayeva V."/>
            <person name="Mammadov A."/>
            <person name="Mammadov A."/>
            <person name="Sharifova S."/>
            <person name="Ojaghi J."/>
            <person name="Eynullazada K."/>
            <person name="Bayramov B."/>
            <person name="Abdulazimova A."/>
            <person name="Shahmuradov I."/>
        </authorList>
    </citation>
    <scope>NUCLEOTIDE SEQUENCE [LARGE SCALE GENOMIC DNA]</scope>
    <source>
        <strain evidence="4">cv. AG2017</strain>
        <tissue evidence="3">Leaf</tissue>
    </source>
</reference>
<dbReference type="PROSITE" id="PS50181">
    <property type="entry name" value="FBOX"/>
    <property type="match status" value="1"/>
</dbReference>
<dbReference type="SMART" id="SM00256">
    <property type="entry name" value="FBOX"/>
    <property type="match status" value="1"/>
</dbReference>
<comment type="caution">
    <text evidence="3">The sequence shown here is derived from an EMBL/GenBank/DDBJ whole genome shotgun (WGS) entry which is preliminary data.</text>
</comment>
<dbReference type="PANTHER" id="PTHR31293:SF16">
    <property type="entry name" value="RNI-LIKE SUPERFAMILY PROTEIN"/>
    <property type="match status" value="1"/>
</dbReference>
<dbReference type="InterPro" id="IPR001810">
    <property type="entry name" value="F-box_dom"/>
</dbReference>
<evidence type="ECO:0000313" key="3">
    <source>
        <dbReference type="EMBL" id="PKI49679.1"/>
    </source>
</evidence>
<dbReference type="EMBL" id="PGOL01002217">
    <property type="protein sequence ID" value="PKI49679.1"/>
    <property type="molecule type" value="Genomic_DNA"/>
</dbReference>
<evidence type="ECO:0000259" key="2">
    <source>
        <dbReference type="PROSITE" id="PS50181"/>
    </source>
</evidence>
<dbReference type="Proteomes" id="UP000233551">
    <property type="component" value="Unassembled WGS sequence"/>
</dbReference>
<feature type="region of interest" description="Disordered" evidence="1">
    <location>
        <begin position="368"/>
        <end position="414"/>
    </location>
</feature>
<evidence type="ECO:0000256" key="1">
    <source>
        <dbReference type="SAM" id="MobiDB-lite"/>
    </source>
</evidence>
<protein>
    <recommendedName>
        <fullName evidence="2">F-box domain-containing protein</fullName>
    </recommendedName>
</protein>
<accession>A0A2I0J0A8</accession>
<dbReference type="InterPro" id="IPR036047">
    <property type="entry name" value="F-box-like_dom_sf"/>
</dbReference>